<dbReference type="InterPro" id="IPR001080">
    <property type="entry name" value="3Fe4S_ferredoxin"/>
</dbReference>
<keyword evidence="10" id="KW-1185">Reference proteome</keyword>
<dbReference type="GO" id="GO:0051536">
    <property type="term" value="F:iron-sulfur cluster binding"/>
    <property type="evidence" value="ECO:0007669"/>
    <property type="project" value="UniProtKB-KW"/>
</dbReference>
<dbReference type="EMBL" id="PGCK01000001">
    <property type="protein sequence ID" value="MCD1293391.1"/>
    <property type="molecule type" value="Genomic_DNA"/>
</dbReference>
<dbReference type="Pfam" id="PF13370">
    <property type="entry name" value="Fer4_13"/>
    <property type="match status" value="1"/>
</dbReference>
<reference evidence="9 10" key="1">
    <citation type="submission" date="2017-11" db="EMBL/GenBank/DDBJ databases">
        <title>Isolation and Characterization of Family Methanocellaceae Species from Potential Methane Hydrate Area Offshore Southwestern Taiwan.</title>
        <authorList>
            <person name="Zhang W.-L."/>
            <person name="Chen W.-C."/>
            <person name="Lai M.-C."/>
            <person name="Chen S.-C."/>
        </authorList>
    </citation>
    <scope>NUCLEOTIDE SEQUENCE [LARGE SCALE GENOMIC DNA]</scope>
    <source>
        <strain evidence="9 10">CWC-04</strain>
    </source>
</reference>
<name>A0AAP2RAN1_9EURY</name>
<evidence type="ECO:0000259" key="8">
    <source>
        <dbReference type="PROSITE" id="PS51379"/>
    </source>
</evidence>
<evidence type="ECO:0000256" key="3">
    <source>
        <dbReference type="ARBA" id="ARBA00022723"/>
    </source>
</evidence>
<keyword evidence="4 7" id="KW-0249">Electron transport</keyword>
<keyword evidence="5 7" id="KW-0408">Iron</keyword>
<dbReference type="SUPFAM" id="SSF54862">
    <property type="entry name" value="4Fe-4S ferredoxins"/>
    <property type="match status" value="1"/>
</dbReference>
<dbReference type="PANTHER" id="PTHR36923">
    <property type="entry name" value="FERREDOXIN"/>
    <property type="match status" value="1"/>
</dbReference>
<dbReference type="GO" id="GO:0009055">
    <property type="term" value="F:electron transfer activity"/>
    <property type="evidence" value="ECO:0007669"/>
    <property type="project" value="UniProtKB-UniRule"/>
</dbReference>
<evidence type="ECO:0000256" key="5">
    <source>
        <dbReference type="ARBA" id="ARBA00023004"/>
    </source>
</evidence>
<dbReference type="PROSITE" id="PS00198">
    <property type="entry name" value="4FE4S_FER_1"/>
    <property type="match status" value="1"/>
</dbReference>
<evidence type="ECO:0000256" key="2">
    <source>
        <dbReference type="ARBA" id="ARBA00022448"/>
    </source>
</evidence>
<comment type="cofactor">
    <cofactor evidence="1">
        <name>[4Fe-4S] cluster</name>
        <dbReference type="ChEBI" id="CHEBI:49883"/>
    </cofactor>
</comment>
<dbReference type="Gene3D" id="3.30.70.20">
    <property type="match status" value="1"/>
</dbReference>
<dbReference type="InterPro" id="IPR017896">
    <property type="entry name" value="4Fe4S_Fe-S-bd"/>
</dbReference>
<dbReference type="Proteomes" id="UP001320159">
    <property type="component" value="Unassembled WGS sequence"/>
</dbReference>
<evidence type="ECO:0000313" key="10">
    <source>
        <dbReference type="Proteomes" id="UP001320159"/>
    </source>
</evidence>
<feature type="domain" description="4Fe-4S ferredoxin-type" evidence="8">
    <location>
        <begin position="32"/>
        <end position="63"/>
    </location>
</feature>
<dbReference type="AlphaFoldDB" id="A0AAP2RAN1"/>
<dbReference type="GO" id="GO:0005506">
    <property type="term" value="F:iron ion binding"/>
    <property type="evidence" value="ECO:0007669"/>
    <property type="project" value="UniProtKB-UniRule"/>
</dbReference>
<feature type="domain" description="4Fe-4S ferredoxin-type" evidence="8">
    <location>
        <begin position="2"/>
        <end position="30"/>
    </location>
</feature>
<dbReference type="InterPro" id="IPR017900">
    <property type="entry name" value="4Fe4S_Fe_S_CS"/>
</dbReference>
<evidence type="ECO:0000256" key="1">
    <source>
        <dbReference type="ARBA" id="ARBA00001966"/>
    </source>
</evidence>
<comment type="function">
    <text evidence="7">Ferredoxins are iron-sulfur proteins that transfer electrons in a wide variety of metabolic reactions.</text>
</comment>
<dbReference type="PROSITE" id="PS51379">
    <property type="entry name" value="4FE4S_FER_2"/>
    <property type="match status" value="2"/>
</dbReference>
<dbReference type="InterPro" id="IPR051269">
    <property type="entry name" value="Fe-S_cluster_ET"/>
</dbReference>
<gene>
    <name evidence="9" type="ORF">CUJ83_00060</name>
</gene>
<evidence type="ECO:0000256" key="6">
    <source>
        <dbReference type="ARBA" id="ARBA00023014"/>
    </source>
</evidence>
<organism evidence="9 10">
    <name type="scientific">Methanooceanicella nereidis</name>
    <dbReference type="NCBI Taxonomy" id="2052831"/>
    <lineage>
        <taxon>Archaea</taxon>
        <taxon>Methanobacteriati</taxon>
        <taxon>Methanobacteriota</taxon>
        <taxon>Stenosarchaea group</taxon>
        <taxon>Methanomicrobia</taxon>
        <taxon>Methanocellales</taxon>
        <taxon>Methanocellaceae</taxon>
        <taxon>Methanooceanicella</taxon>
    </lineage>
</organism>
<dbReference type="GO" id="GO:0016491">
    <property type="term" value="F:oxidoreductase activity"/>
    <property type="evidence" value="ECO:0007669"/>
    <property type="project" value="UniProtKB-ARBA"/>
</dbReference>
<dbReference type="PRINTS" id="PR00352">
    <property type="entry name" value="3FE4SFRDOXIN"/>
</dbReference>
<sequence length="63" mass="6677">MVTPVVDKELCISCGNCVDLCPEVFAYDDEGKAEVIDKEGCGTKCDCEEAAASCPTDAITLEE</sequence>
<protein>
    <recommendedName>
        <fullName evidence="7">Ferredoxin</fullName>
    </recommendedName>
</protein>
<dbReference type="RefSeq" id="WP_230739114.1">
    <property type="nucleotide sequence ID" value="NZ_PGCK01000001.1"/>
</dbReference>
<evidence type="ECO:0000313" key="9">
    <source>
        <dbReference type="EMBL" id="MCD1293391.1"/>
    </source>
</evidence>
<proteinExistence type="predicted"/>
<accession>A0AAP2RAN1</accession>
<keyword evidence="6 7" id="KW-0411">Iron-sulfur</keyword>
<comment type="caution">
    <text evidence="9">The sequence shown here is derived from an EMBL/GenBank/DDBJ whole genome shotgun (WGS) entry which is preliminary data.</text>
</comment>
<dbReference type="PANTHER" id="PTHR36923:SF3">
    <property type="entry name" value="FERREDOXIN"/>
    <property type="match status" value="1"/>
</dbReference>
<keyword evidence="2 7" id="KW-0813">Transport</keyword>
<evidence type="ECO:0000256" key="7">
    <source>
        <dbReference type="RuleBase" id="RU368020"/>
    </source>
</evidence>
<keyword evidence="3 7" id="KW-0479">Metal-binding</keyword>
<evidence type="ECO:0000256" key="4">
    <source>
        <dbReference type="ARBA" id="ARBA00022982"/>
    </source>
</evidence>